<keyword evidence="8" id="KW-0378">Hydrolase</keyword>
<keyword evidence="15" id="KW-0233">DNA recombination</keyword>
<keyword evidence="13" id="KW-0548">Nucleotidyltransferase</keyword>
<accession>K0R5A8</accession>
<dbReference type="GO" id="GO:0003676">
    <property type="term" value="F:nucleic acid binding"/>
    <property type="evidence" value="ECO:0007669"/>
    <property type="project" value="InterPro"/>
</dbReference>
<comment type="caution">
    <text evidence="18">The sequence shown here is derived from an EMBL/GenBank/DDBJ whole genome shotgun (WGS) entry which is preliminary data.</text>
</comment>
<keyword evidence="4" id="KW-0540">Nuclease</keyword>
<feature type="non-terminal residue" evidence="18">
    <location>
        <position position="906"/>
    </location>
</feature>
<evidence type="ECO:0000256" key="16">
    <source>
        <dbReference type="SAM" id="MobiDB-lite"/>
    </source>
</evidence>
<evidence type="ECO:0000256" key="9">
    <source>
        <dbReference type="ARBA" id="ARBA00022840"/>
    </source>
</evidence>
<dbReference type="InterPro" id="IPR012337">
    <property type="entry name" value="RNaseH-like_sf"/>
</dbReference>
<feature type="region of interest" description="Disordered" evidence="16">
    <location>
        <begin position="1"/>
        <end position="60"/>
    </location>
</feature>
<dbReference type="Proteomes" id="UP000266841">
    <property type="component" value="Unassembled WGS sequence"/>
</dbReference>
<dbReference type="AlphaFoldDB" id="K0R5A8"/>
<dbReference type="GO" id="GO:0008233">
    <property type="term" value="F:peptidase activity"/>
    <property type="evidence" value="ECO:0007669"/>
    <property type="project" value="UniProtKB-KW"/>
</dbReference>
<proteinExistence type="predicted"/>
<dbReference type="InterPro" id="IPR001584">
    <property type="entry name" value="Integrase_cat-core"/>
</dbReference>
<keyword evidence="10" id="KW-0460">Magnesium</keyword>
<dbReference type="GO" id="GO:0003964">
    <property type="term" value="F:RNA-directed DNA polymerase activity"/>
    <property type="evidence" value="ECO:0007669"/>
    <property type="project" value="UniProtKB-KW"/>
</dbReference>
<feature type="domain" description="Integrase catalytic" evidence="17">
    <location>
        <begin position="610"/>
        <end position="779"/>
    </location>
</feature>
<dbReference type="PANTHER" id="PTHR42648">
    <property type="entry name" value="TRANSPOSASE, PUTATIVE-RELATED"/>
    <property type="match status" value="1"/>
</dbReference>
<reference evidence="18 19" key="1">
    <citation type="journal article" date="2012" name="Genome Biol.">
        <title>Genome and low-iron response of an oceanic diatom adapted to chronic iron limitation.</title>
        <authorList>
            <person name="Lommer M."/>
            <person name="Specht M."/>
            <person name="Roy A.S."/>
            <person name="Kraemer L."/>
            <person name="Andreson R."/>
            <person name="Gutowska M.A."/>
            <person name="Wolf J."/>
            <person name="Bergner S.V."/>
            <person name="Schilhabel M.B."/>
            <person name="Klostermeier U.C."/>
            <person name="Beiko R.G."/>
            <person name="Rosenstiel P."/>
            <person name="Hippler M."/>
            <person name="Laroche J."/>
        </authorList>
    </citation>
    <scope>NUCLEOTIDE SEQUENCE [LARGE SCALE GENOMIC DNA]</scope>
    <source>
        <strain evidence="18 19">CCMP1005</strain>
    </source>
</reference>
<keyword evidence="11" id="KW-0229">DNA integration</keyword>
<organism evidence="18 19">
    <name type="scientific">Thalassiosira oceanica</name>
    <name type="common">Marine diatom</name>
    <dbReference type="NCBI Taxonomy" id="159749"/>
    <lineage>
        <taxon>Eukaryota</taxon>
        <taxon>Sar</taxon>
        <taxon>Stramenopiles</taxon>
        <taxon>Ochrophyta</taxon>
        <taxon>Bacillariophyta</taxon>
        <taxon>Coscinodiscophyceae</taxon>
        <taxon>Thalassiosirophycidae</taxon>
        <taxon>Thalassiosirales</taxon>
        <taxon>Thalassiosiraceae</taxon>
        <taxon>Thalassiosira</taxon>
    </lineage>
</organism>
<evidence type="ECO:0000313" key="18">
    <source>
        <dbReference type="EMBL" id="EJK48458.1"/>
    </source>
</evidence>
<dbReference type="GO" id="GO:0004519">
    <property type="term" value="F:endonuclease activity"/>
    <property type="evidence" value="ECO:0007669"/>
    <property type="project" value="UniProtKB-KW"/>
</dbReference>
<dbReference type="PANTHER" id="PTHR42648:SF11">
    <property type="entry name" value="TRANSPOSON TY4-P GAG-POL POLYPROTEIN"/>
    <property type="match status" value="1"/>
</dbReference>
<keyword evidence="9" id="KW-0067">ATP-binding</keyword>
<evidence type="ECO:0000256" key="4">
    <source>
        <dbReference type="ARBA" id="ARBA00022722"/>
    </source>
</evidence>
<dbReference type="SUPFAM" id="SSF53098">
    <property type="entry name" value="Ribonuclease H-like"/>
    <property type="match status" value="1"/>
</dbReference>
<keyword evidence="3" id="KW-0645">Protease</keyword>
<feature type="compositionally biased region" description="Low complexity" evidence="16">
    <location>
        <begin position="491"/>
        <end position="502"/>
    </location>
</feature>
<evidence type="ECO:0000256" key="6">
    <source>
        <dbReference type="ARBA" id="ARBA00022741"/>
    </source>
</evidence>
<gene>
    <name evidence="18" type="ORF">THAOC_32741</name>
</gene>
<evidence type="ECO:0000313" key="19">
    <source>
        <dbReference type="Proteomes" id="UP000266841"/>
    </source>
</evidence>
<evidence type="ECO:0000256" key="15">
    <source>
        <dbReference type="ARBA" id="ARBA00023172"/>
    </source>
</evidence>
<feature type="region of interest" description="Disordered" evidence="16">
    <location>
        <begin position="468"/>
        <end position="517"/>
    </location>
</feature>
<evidence type="ECO:0000256" key="3">
    <source>
        <dbReference type="ARBA" id="ARBA00022670"/>
    </source>
</evidence>
<dbReference type="EMBL" id="AGNL01045807">
    <property type="protein sequence ID" value="EJK48458.1"/>
    <property type="molecule type" value="Genomic_DNA"/>
</dbReference>
<evidence type="ECO:0000256" key="12">
    <source>
        <dbReference type="ARBA" id="ARBA00022918"/>
    </source>
</evidence>
<keyword evidence="13" id="KW-0239">DNA-directed DNA polymerase</keyword>
<dbReference type="Pfam" id="PF22936">
    <property type="entry name" value="Pol_BBD"/>
    <property type="match status" value="1"/>
</dbReference>
<evidence type="ECO:0000256" key="7">
    <source>
        <dbReference type="ARBA" id="ARBA00022759"/>
    </source>
</evidence>
<protein>
    <recommendedName>
        <fullName evidence="17">Integrase catalytic domain-containing protein</fullName>
    </recommendedName>
</protein>
<dbReference type="GO" id="GO:0046872">
    <property type="term" value="F:metal ion binding"/>
    <property type="evidence" value="ECO:0007669"/>
    <property type="project" value="UniProtKB-KW"/>
</dbReference>
<dbReference type="OrthoDB" id="775972at2759"/>
<evidence type="ECO:0000256" key="11">
    <source>
        <dbReference type="ARBA" id="ARBA00022908"/>
    </source>
</evidence>
<dbReference type="GO" id="GO:0006508">
    <property type="term" value="P:proteolysis"/>
    <property type="evidence" value="ECO:0007669"/>
    <property type="project" value="UniProtKB-KW"/>
</dbReference>
<feature type="region of interest" description="Disordered" evidence="16">
    <location>
        <begin position="883"/>
        <end position="906"/>
    </location>
</feature>
<dbReference type="InterPro" id="IPR054722">
    <property type="entry name" value="PolX-like_BBD"/>
</dbReference>
<evidence type="ECO:0000256" key="10">
    <source>
        <dbReference type="ARBA" id="ARBA00022842"/>
    </source>
</evidence>
<dbReference type="InterPro" id="IPR036397">
    <property type="entry name" value="RNaseH_sf"/>
</dbReference>
<keyword evidence="14" id="KW-0917">Virion maturation</keyword>
<evidence type="ECO:0000256" key="14">
    <source>
        <dbReference type="ARBA" id="ARBA00023113"/>
    </source>
</evidence>
<dbReference type="eggNOG" id="KOG0017">
    <property type="taxonomic scope" value="Eukaryota"/>
</dbReference>
<dbReference type="InterPro" id="IPR039537">
    <property type="entry name" value="Retrotran_Ty1/copia-like"/>
</dbReference>
<evidence type="ECO:0000256" key="2">
    <source>
        <dbReference type="ARBA" id="ARBA00022612"/>
    </source>
</evidence>
<keyword evidence="13" id="KW-0808">Transferase</keyword>
<evidence type="ECO:0000256" key="8">
    <source>
        <dbReference type="ARBA" id="ARBA00022801"/>
    </source>
</evidence>
<evidence type="ECO:0000256" key="1">
    <source>
        <dbReference type="ARBA" id="ARBA00002180"/>
    </source>
</evidence>
<sequence length="906" mass="99419">MTEAQLEEARALREARRRSKREATERRRRRRLERTRSRSPSGAMGGDTVIETPLGCSLSSDPPQQASYAVGTLVQIDGLTVAPQFNKCIGRLVRYDKRSQRWGVRLHDGGQYVGVTQQHLSRAPRDLPPRRVPTTPIDDPSAVAPSFPASRQDEASITTAVVPAPVDHPAAGSPPEPLLDGISMPPAATPGASVPAVASSASSAVTLREAGLADRTVECSQEHSELSPTQQIDALFPASILRRPSRSKKRRRRGGDRVVVFVKANSVSKMTRCDESSAVADTGATHDLHNRLRDFVTFQRLSNQFVELPNKAKLPILGVGNIVVDLGGRRILLRGVYYVPDLRVPLFSLRVHRRRPGCGHHADNDGFIVTFPSFDVDVDDKDDSYIPFRSVSVSEDMSVSALDYVEPSVSERAAISASNGALRRSQRLRAKRANQTSDWDRVVGGDFDGDFDKLDDECVEIDIVDETLHSDEVPPADSPAGDASVPPAPTAPVSESAPVVATTSAPGDPKTGRSTTGENITADLLLSFHADPTVPAPAVRPCDTPNDSDTKAVLTPDIIHRLTGGRRFRGQNGYRNHATVLRDGTASFTNGGEPLQTLGEVVNQVANKRGGSLPPTKHYLEKVHMDIVFGDVISKLGYRYALLLVDRATKYIWVYGVKSLTAVNIIAALEEFRADAGGLPKQFRCDCDQKLLGGNARRWIYRNNSKVIGAPAGRQSANGLVERAWQTMCSMARAYLTDAGMSRDYWYFAIAHAARMMNYIPGKVEGKLTTSFELVHRVRPDGRTFFPLFSIVYFSLNKSKSTENAPEDSGDRSTFMSRSQVGIAVGRSTTTNALRVYSPSTKSYYEPETYKFDPSRRPSNEWPDKIQYDGGLYVNLYRDSHHNKVPEPYPPGMPFKLPGEGDELID</sequence>
<feature type="compositionally biased region" description="Basic residues" evidence="16">
    <location>
        <begin position="15"/>
        <end position="33"/>
    </location>
</feature>
<dbReference type="GO" id="GO:0003887">
    <property type="term" value="F:DNA-directed DNA polymerase activity"/>
    <property type="evidence" value="ECO:0007669"/>
    <property type="project" value="UniProtKB-KW"/>
</dbReference>
<dbReference type="Gene3D" id="3.30.420.10">
    <property type="entry name" value="Ribonuclease H-like superfamily/Ribonuclease H"/>
    <property type="match status" value="1"/>
</dbReference>
<feature type="region of interest" description="Disordered" evidence="16">
    <location>
        <begin position="119"/>
        <end position="151"/>
    </location>
</feature>
<keyword evidence="12" id="KW-0695">RNA-directed DNA polymerase</keyword>
<dbReference type="GO" id="GO:0005524">
    <property type="term" value="F:ATP binding"/>
    <property type="evidence" value="ECO:0007669"/>
    <property type="project" value="UniProtKB-KW"/>
</dbReference>
<dbReference type="GO" id="GO:0006310">
    <property type="term" value="P:DNA recombination"/>
    <property type="evidence" value="ECO:0007669"/>
    <property type="project" value="UniProtKB-KW"/>
</dbReference>
<name>K0R5A8_THAOC</name>
<keyword evidence="6" id="KW-0547">Nucleotide-binding</keyword>
<keyword evidence="19" id="KW-1185">Reference proteome</keyword>
<evidence type="ECO:0000256" key="13">
    <source>
        <dbReference type="ARBA" id="ARBA00022932"/>
    </source>
</evidence>
<dbReference type="PROSITE" id="PS50994">
    <property type="entry name" value="INTEGRASE"/>
    <property type="match status" value="1"/>
</dbReference>
<comment type="function">
    <text evidence="1">The aspartyl protease (PR) mediates the proteolytic cleavages of the Gag and Gag-Pol polyproteins after assembly of the VLP.</text>
</comment>
<keyword evidence="7" id="KW-0255">Endonuclease</keyword>
<evidence type="ECO:0000259" key="17">
    <source>
        <dbReference type="PROSITE" id="PS50994"/>
    </source>
</evidence>
<keyword evidence="2" id="KW-1188">Viral release from host cell</keyword>
<keyword evidence="5" id="KW-0479">Metal-binding</keyword>
<evidence type="ECO:0000256" key="5">
    <source>
        <dbReference type="ARBA" id="ARBA00022723"/>
    </source>
</evidence>
<dbReference type="GO" id="GO:0015074">
    <property type="term" value="P:DNA integration"/>
    <property type="evidence" value="ECO:0007669"/>
    <property type="project" value="UniProtKB-KW"/>
</dbReference>